<dbReference type="InterPro" id="IPR004843">
    <property type="entry name" value="Calcineurin-like_PHP"/>
</dbReference>
<dbReference type="GO" id="GO:0006798">
    <property type="term" value="P:polyphosphate catabolic process"/>
    <property type="evidence" value="ECO:0007669"/>
    <property type="project" value="TreeGrafter"/>
</dbReference>
<organism evidence="2">
    <name type="scientific">Amphimedon queenslandica</name>
    <name type="common">Sponge</name>
    <dbReference type="NCBI Taxonomy" id="400682"/>
    <lineage>
        <taxon>Eukaryota</taxon>
        <taxon>Metazoa</taxon>
        <taxon>Porifera</taxon>
        <taxon>Demospongiae</taxon>
        <taxon>Heteroscleromorpha</taxon>
        <taxon>Haplosclerida</taxon>
        <taxon>Niphatidae</taxon>
        <taxon>Amphimedon</taxon>
    </lineage>
</organism>
<dbReference type="OrthoDB" id="10267127at2759"/>
<dbReference type="EnsemblMetazoa" id="XM_003384114.3">
    <property type="protein sequence ID" value="XP_003384162.1"/>
    <property type="gene ID" value="LOC100639940"/>
</dbReference>
<name>A0A1X7VIY8_AMPQE</name>
<proteinExistence type="predicted"/>
<dbReference type="KEGG" id="aqu:100639940"/>
<dbReference type="SUPFAM" id="SSF56300">
    <property type="entry name" value="Metallo-dependent phosphatases"/>
    <property type="match status" value="1"/>
</dbReference>
<protein>
    <recommendedName>
        <fullName evidence="1">Calcineurin-like phosphoesterase domain-containing protein</fullName>
    </recommendedName>
</protein>
<reference evidence="2" key="2">
    <citation type="submission" date="2017-05" db="UniProtKB">
        <authorList>
            <consortium name="EnsemblMetazoa"/>
        </authorList>
    </citation>
    <scope>IDENTIFICATION</scope>
</reference>
<dbReference type="InterPro" id="IPR029052">
    <property type="entry name" value="Metallo-depent_PP-like"/>
</dbReference>
<dbReference type="PANTHER" id="PTHR42850:SF4">
    <property type="entry name" value="ZINC-DEPENDENT ENDOPOLYPHOSPHATASE"/>
    <property type="match status" value="1"/>
</dbReference>
<dbReference type="EnsemblMetazoa" id="Aqu2.1.39754_001">
    <property type="protein sequence ID" value="Aqu2.1.39754_001"/>
    <property type="gene ID" value="Aqu2.1.39754"/>
</dbReference>
<gene>
    <name evidence="2" type="primary">100639940</name>
</gene>
<sequence>MSALIAQCLSYLRLSLKYFFPSSRHPFLIDRTPYGLPVPSVLHRTVAEDELKGRRLLVVGDVHGCYDELVQLLDKAGGRDPGVLVVFVGDVCNKGPLNVESIRLVREVGGYCVRGNHDEICLLEWLKHSEGAEPLSDKFSWLSRLSKEEMDWYFELPFSIHFPSREVLVIHAGLVPGVPIEEQSHHDLLHLRNVTFDLRTLTFSSERGGAYQEPHPQPWAQTWIGPDHVYFGHDAIRFLQRYPFATGLDTGCVYGGHLTAVFDDEREKLIQVKAAKAYEQPKKKLVVKERNTV</sequence>
<dbReference type="STRING" id="400682.A0A1X7VIY8"/>
<dbReference type="GO" id="GO:0005737">
    <property type="term" value="C:cytoplasm"/>
    <property type="evidence" value="ECO:0007669"/>
    <property type="project" value="TreeGrafter"/>
</dbReference>
<dbReference type="InParanoid" id="A0A1X7VIY8"/>
<dbReference type="Proteomes" id="UP000007879">
    <property type="component" value="Unassembled WGS sequence"/>
</dbReference>
<dbReference type="PANTHER" id="PTHR42850">
    <property type="entry name" value="METALLOPHOSPHOESTERASE"/>
    <property type="match status" value="1"/>
</dbReference>
<dbReference type="Pfam" id="PF00149">
    <property type="entry name" value="Metallophos"/>
    <property type="match status" value="1"/>
</dbReference>
<dbReference type="InterPro" id="IPR050126">
    <property type="entry name" value="Ap4A_hydrolase"/>
</dbReference>
<dbReference type="eggNOG" id="KOG0371">
    <property type="taxonomic scope" value="Eukaryota"/>
</dbReference>
<dbReference type="OMA" id="WVVYGHT"/>
<dbReference type="GO" id="GO:0000298">
    <property type="term" value="F:endopolyphosphatase activity"/>
    <property type="evidence" value="ECO:0007669"/>
    <property type="project" value="TreeGrafter"/>
</dbReference>
<reference evidence="3" key="1">
    <citation type="journal article" date="2010" name="Nature">
        <title>The Amphimedon queenslandica genome and the evolution of animal complexity.</title>
        <authorList>
            <person name="Srivastava M."/>
            <person name="Simakov O."/>
            <person name="Chapman J."/>
            <person name="Fahey B."/>
            <person name="Gauthier M.E."/>
            <person name="Mitros T."/>
            <person name="Richards G.S."/>
            <person name="Conaco C."/>
            <person name="Dacre M."/>
            <person name="Hellsten U."/>
            <person name="Larroux C."/>
            <person name="Putnam N.H."/>
            <person name="Stanke M."/>
            <person name="Adamska M."/>
            <person name="Darling A."/>
            <person name="Degnan S.M."/>
            <person name="Oakley T.H."/>
            <person name="Plachetzki D.C."/>
            <person name="Zhai Y."/>
            <person name="Adamski M."/>
            <person name="Calcino A."/>
            <person name="Cummins S.F."/>
            <person name="Goodstein D.M."/>
            <person name="Harris C."/>
            <person name="Jackson D.J."/>
            <person name="Leys S.P."/>
            <person name="Shu S."/>
            <person name="Woodcroft B.J."/>
            <person name="Vervoort M."/>
            <person name="Kosik K.S."/>
            <person name="Manning G."/>
            <person name="Degnan B.M."/>
            <person name="Rokhsar D.S."/>
        </authorList>
    </citation>
    <scope>NUCLEOTIDE SEQUENCE [LARGE SCALE GENOMIC DNA]</scope>
</reference>
<evidence type="ECO:0000313" key="3">
    <source>
        <dbReference type="Proteomes" id="UP000007879"/>
    </source>
</evidence>
<dbReference type="AlphaFoldDB" id="A0A1X7VIY8"/>
<feature type="domain" description="Calcineurin-like phosphoesterase" evidence="1">
    <location>
        <begin position="55"/>
        <end position="237"/>
    </location>
</feature>
<keyword evidence="3" id="KW-1185">Reference proteome</keyword>
<dbReference type="Gene3D" id="3.60.21.10">
    <property type="match status" value="1"/>
</dbReference>
<evidence type="ECO:0000313" key="2">
    <source>
        <dbReference type="EnsemblMetazoa" id="Aqu2.1.39754_001"/>
    </source>
</evidence>
<dbReference type="GO" id="GO:0016791">
    <property type="term" value="F:phosphatase activity"/>
    <property type="evidence" value="ECO:0007669"/>
    <property type="project" value="TreeGrafter"/>
</dbReference>
<evidence type="ECO:0000259" key="1">
    <source>
        <dbReference type="Pfam" id="PF00149"/>
    </source>
</evidence>
<accession>A0A1X7VIY8</accession>